<reference evidence="2 3" key="1">
    <citation type="journal article" date="2019" name="Sci. Rep.">
        <title>A high-quality genome of Eragrostis curvula grass provides insights into Poaceae evolution and supports new strategies to enhance forage quality.</title>
        <authorList>
            <person name="Carballo J."/>
            <person name="Santos B.A.C.M."/>
            <person name="Zappacosta D."/>
            <person name="Garbus I."/>
            <person name="Selva J.P."/>
            <person name="Gallo C.A."/>
            <person name="Diaz A."/>
            <person name="Albertini E."/>
            <person name="Caccamo M."/>
            <person name="Echenique V."/>
        </authorList>
    </citation>
    <scope>NUCLEOTIDE SEQUENCE [LARGE SCALE GENOMIC DNA]</scope>
    <source>
        <strain evidence="3">cv. Victoria</strain>
        <tissue evidence="2">Leaf</tissue>
    </source>
</reference>
<proteinExistence type="predicted"/>
<sequence>MAVPCPESHESSPEASPPPSAQGGGSGGAEADVGRKMEEVVHLLEELKESVTELGDDVAGIKAEVENVHKKITAEAER</sequence>
<accession>A0A5J9W1K7</accession>
<comment type="caution">
    <text evidence="2">The sequence shown here is derived from an EMBL/GenBank/DDBJ whole genome shotgun (WGS) entry which is preliminary data.</text>
</comment>
<organism evidence="2 3">
    <name type="scientific">Eragrostis curvula</name>
    <name type="common">weeping love grass</name>
    <dbReference type="NCBI Taxonomy" id="38414"/>
    <lineage>
        <taxon>Eukaryota</taxon>
        <taxon>Viridiplantae</taxon>
        <taxon>Streptophyta</taxon>
        <taxon>Embryophyta</taxon>
        <taxon>Tracheophyta</taxon>
        <taxon>Spermatophyta</taxon>
        <taxon>Magnoliopsida</taxon>
        <taxon>Liliopsida</taxon>
        <taxon>Poales</taxon>
        <taxon>Poaceae</taxon>
        <taxon>PACMAD clade</taxon>
        <taxon>Chloridoideae</taxon>
        <taxon>Eragrostideae</taxon>
        <taxon>Eragrostidinae</taxon>
        <taxon>Eragrostis</taxon>
    </lineage>
</organism>
<name>A0A5J9W1K7_9POAL</name>
<evidence type="ECO:0000256" key="1">
    <source>
        <dbReference type="SAM" id="MobiDB-lite"/>
    </source>
</evidence>
<dbReference type="Gramene" id="TVU41394">
    <property type="protein sequence ID" value="TVU41394"/>
    <property type="gene ID" value="EJB05_14909"/>
</dbReference>
<evidence type="ECO:0000313" key="3">
    <source>
        <dbReference type="Proteomes" id="UP000324897"/>
    </source>
</evidence>
<dbReference type="EMBL" id="RWGY01000007">
    <property type="protein sequence ID" value="TVU41394.1"/>
    <property type="molecule type" value="Genomic_DNA"/>
</dbReference>
<feature type="region of interest" description="Disordered" evidence="1">
    <location>
        <begin position="1"/>
        <end position="36"/>
    </location>
</feature>
<keyword evidence="3" id="KW-1185">Reference proteome</keyword>
<gene>
    <name evidence="2" type="ORF">EJB05_14909</name>
</gene>
<evidence type="ECO:0000313" key="2">
    <source>
        <dbReference type="EMBL" id="TVU41394.1"/>
    </source>
</evidence>
<protein>
    <submittedName>
        <fullName evidence="2">Uncharacterized protein</fullName>
    </submittedName>
</protein>
<dbReference type="AlphaFoldDB" id="A0A5J9W1K7"/>
<dbReference type="Proteomes" id="UP000324897">
    <property type="component" value="Chromosome 4"/>
</dbReference>